<keyword evidence="1" id="KW-0812">Transmembrane</keyword>
<feature type="transmembrane region" description="Helical" evidence="1">
    <location>
        <begin position="204"/>
        <end position="223"/>
    </location>
</feature>
<feature type="transmembrane region" description="Helical" evidence="1">
    <location>
        <begin position="283"/>
        <end position="305"/>
    </location>
</feature>
<dbReference type="OrthoDB" id="10634458at2759"/>
<proteinExistence type="predicted"/>
<dbReference type="GeneID" id="25991209"/>
<dbReference type="VEuPathDB" id="FungiDB:A1Q1_07697"/>
<dbReference type="AlphaFoldDB" id="J6F6Z5"/>
<feature type="transmembrane region" description="Helical" evidence="1">
    <location>
        <begin position="173"/>
        <end position="192"/>
    </location>
</feature>
<dbReference type="Proteomes" id="UP000002748">
    <property type="component" value="Unassembled WGS sequence"/>
</dbReference>
<evidence type="ECO:0000256" key="1">
    <source>
        <dbReference type="SAM" id="Phobius"/>
    </source>
</evidence>
<dbReference type="HOGENOM" id="CLU_038970_0_0_1"/>
<comment type="caution">
    <text evidence="2">The sequence shown here is derived from an EMBL/GenBank/DDBJ whole genome shotgun (WGS) entry which is preliminary data.</text>
</comment>
<protein>
    <submittedName>
        <fullName evidence="2">Uncharacterized protein</fullName>
    </submittedName>
</protein>
<dbReference type="EMBL" id="ALBS01000074">
    <property type="protein sequence ID" value="EJT51102.1"/>
    <property type="molecule type" value="Genomic_DNA"/>
</dbReference>
<keyword evidence="1" id="KW-1133">Transmembrane helix</keyword>
<reference evidence="2 3" key="1">
    <citation type="journal article" date="2012" name="Eukaryot. Cell">
        <title>Draft genome sequence of CBS 2479, the standard type strain of Trichosporon asahii.</title>
        <authorList>
            <person name="Yang R.Y."/>
            <person name="Li H.T."/>
            <person name="Zhu H."/>
            <person name="Zhou G.P."/>
            <person name="Wang M."/>
            <person name="Wang L."/>
        </authorList>
    </citation>
    <scope>NUCLEOTIDE SEQUENCE [LARGE SCALE GENOMIC DNA]</scope>
    <source>
        <strain evidence="3">ATCC 90039 / CBS 2479 / JCM 2466 / KCTC 7840 / NCYC 2677 / UAMH 7654</strain>
    </source>
</reference>
<dbReference type="KEGG" id="tasa:A1Q1_07697"/>
<gene>
    <name evidence="2" type="ORF">A1Q1_07697</name>
</gene>
<evidence type="ECO:0000313" key="3">
    <source>
        <dbReference type="Proteomes" id="UP000002748"/>
    </source>
</evidence>
<sequence length="359" mass="38729">MGAFAGAFAALVYLALAGVEITALFKLALFGPALSKAKDLLTTDACFAHPGMQSYPWLGRYLNQMLCTINLIFDSGANGPKPPAVLLNTFGPLFMTAVAIATFESFRNVHRANKGISGLISRAASFFVLLGQRYTAGFALPLQRAFISWSGRRLGNDAGDIEELKARVPEAKYIWSTYIALTLGMAIPTLYMQVEKFAYPALSIWQPFPLYVLALNIILPPLFSWTRNRYIPTVLLTALLVFASARSNHELVKGIAAGQINLREVFLLDQPKDTLTLSHGAHVLFAIDMAAVFLLSTFTVLFGYGAGIGGFIASALPFAAATALLGPGGSFALFWGIKELGRQRALAKATPTLGKIKTN</sequence>
<evidence type="ECO:0000313" key="2">
    <source>
        <dbReference type="EMBL" id="EJT51102.1"/>
    </source>
</evidence>
<feature type="transmembrane region" description="Helical" evidence="1">
    <location>
        <begin position="311"/>
        <end position="335"/>
    </location>
</feature>
<feature type="transmembrane region" description="Helical" evidence="1">
    <location>
        <begin position="84"/>
        <end position="103"/>
    </location>
</feature>
<organism evidence="2 3">
    <name type="scientific">Trichosporon asahii var. asahii (strain ATCC 90039 / CBS 2479 / JCM 2466 / KCTC 7840 / NBRC 103889/ NCYC 2677 / UAMH 7654)</name>
    <name type="common">Yeast</name>
    <dbReference type="NCBI Taxonomy" id="1186058"/>
    <lineage>
        <taxon>Eukaryota</taxon>
        <taxon>Fungi</taxon>
        <taxon>Dikarya</taxon>
        <taxon>Basidiomycota</taxon>
        <taxon>Agaricomycotina</taxon>
        <taxon>Tremellomycetes</taxon>
        <taxon>Trichosporonales</taxon>
        <taxon>Trichosporonaceae</taxon>
        <taxon>Trichosporon</taxon>
    </lineage>
</organism>
<dbReference type="RefSeq" id="XP_014182184.1">
    <property type="nucleotide sequence ID" value="XM_014326709.1"/>
</dbReference>
<accession>J6F6Z5</accession>
<keyword evidence="1" id="KW-0472">Membrane</keyword>
<name>J6F6Z5_TRIAS</name>